<organism evidence="1 2">
    <name type="scientific">Actinidia chinensis var. chinensis</name>
    <name type="common">Chinese soft-hair kiwi</name>
    <dbReference type="NCBI Taxonomy" id="1590841"/>
    <lineage>
        <taxon>Eukaryota</taxon>
        <taxon>Viridiplantae</taxon>
        <taxon>Streptophyta</taxon>
        <taxon>Embryophyta</taxon>
        <taxon>Tracheophyta</taxon>
        <taxon>Spermatophyta</taxon>
        <taxon>Magnoliopsida</taxon>
        <taxon>eudicotyledons</taxon>
        <taxon>Gunneridae</taxon>
        <taxon>Pentapetalae</taxon>
        <taxon>asterids</taxon>
        <taxon>Ericales</taxon>
        <taxon>Actinidiaceae</taxon>
        <taxon>Actinidia</taxon>
    </lineage>
</organism>
<sequence length="97" mass="10703">MWQLSYPGTLKNSHSGLCASINTVKANSESGGVCSWIATGREGEIYLAFFNLNAEKTEICAKKSDQTKALPGKDLTNVTLMYKDVWTHGWVLFVLNC</sequence>
<evidence type="ECO:0000313" key="1">
    <source>
        <dbReference type="EMBL" id="PSS28542.1"/>
    </source>
</evidence>
<dbReference type="Gramene" id="PSS28542">
    <property type="protein sequence ID" value="PSS28542"/>
    <property type="gene ID" value="CEY00_Acc03355"/>
</dbReference>
<name>A0A2R6REV3_ACTCC</name>
<feature type="non-terminal residue" evidence="1">
    <location>
        <position position="97"/>
    </location>
</feature>
<protein>
    <submittedName>
        <fullName evidence="1">Poly(A) RNA polymerase</fullName>
    </submittedName>
</protein>
<accession>A0A2R6REV3</accession>
<dbReference type="EMBL" id="NKQK01000006">
    <property type="protein sequence ID" value="PSS28542.1"/>
    <property type="molecule type" value="Genomic_DNA"/>
</dbReference>
<comment type="caution">
    <text evidence="1">The sequence shown here is derived from an EMBL/GenBank/DDBJ whole genome shotgun (WGS) entry which is preliminary data.</text>
</comment>
<keyword evidence="2" id="KW-1185">Reference proteome</keyword>
<dbReference type="Proteomes" id="UP000241394">
    <property type="component" value="Chromosome LG6"/>
</dbReference>
<dbReference type="InParanoid" id="A0A2R6REV3"/>
<proteinExistence type="predicted"/>
<reference evidence="1 2" key="1">
    <citation type="submission" date="2017-07" db="EMBL/GenBank/DDBJ databases">
        <title>An improved, manually edited Actinidia chinensis var. chinensis (kiwifruit) genome highlights the challenges associated with draft genomes and gene prediction in plants.</title>
        <authorList>
            <person name="Pilkington S."/>
            <person name="Crowhurst R."/>
            <person name="Hilario E."/>
            <person name="Nardozza S."/>
            <person name="Fraser L."/>
            <person name="Peng Y."/>
            <person name="Gunaseelan K."/>
            <person name="Simpson R."/>
            <person name="Tahir J."/>
            <person name="Deroles S."/>
            <person name="Templeton K."/>
            <person name="Luo Z."/>
            <person name="Davy M."/>
            <person name="Cheng C."/>
            <person name="Mcneilage M."/>
            <person name="Scaglione D."/>
            <person name="Liu Y."/>
            <person name="Zhang Q."/>
            <person name="Datson P."/>
            <person name="De Silva N."/>
            <person name="Gardiner S."/>
            <person name="Bassett H."/>
            <person name="Chagne D."/>
            <person name="Mccallum J."/>
            <person name="Dzierzon H."/>
            <person name="Deng C."/>
            <person name="Wang Y.-Y."/>
            <person name="Barron N."/>
            <person name="Manako K."/>
            <person name="Bowen J."/>
            <person name="Foster T."/>
            <person name="Erridge Z."/>
            <person name="Tiffin H."/>
            <person name="Waite C."/>
            <person name="Davies K."/>
            <person name="Grierson E."/>
            <person name="Laing W."/>
            <person name="Kirk R."/>
            <person name="Chen X."/>
            <person name="Wood M."/>
            <person name="Montefiori M."/>
            <person name="Brummell D."/>
            <person name="Schwinn K."/>
            <person name="Catanach A."/>
            <person name="Fullerton C."/>
            <person name="Li D."/>
            <person name="Meiyalaghan S."/>
            <person name="Nieuwenhuizen N."/>
            <person name="Read N."/>
            <person name="Prakash R."/>
            <person name="Hunter D."/>
            <person name="Zhang H."/>
            <person name="Mckenzie M."/>
            <person name="Knabel M."/>
            <person name="Harris A."/>
            <person name="Allan A."/>
            <person name="Chen A."/>
            <person name="Janssen B."/>
            <person name="Plunkett B."/>
            <person name="Dwamena C."/>
            <person name="Voogd C."/>
            <person name="Leif D."/>
            <person name="Lafferty D."/>
            <person name="Souleyre E."/>
            <person name="Varkonyi-Gasic E."/>
            <person name="Gambi F."/>
            <person name="Hanley J."/>
            <person name="Yao J.-L."/>
            <person name="Cheung J."/>
            <person name="David K."/>
            <person name="Warren B."/>
            <person name="Marsh K."/>
            <person name="Snowden K."/>
            <person name="Lin-Wang K."/>
            <person name="Brian L."/>
            <person name="Martinez-Sanchez M."/>
            <person name="Wang M."/>
            <person name="Ileperuma N."/>
            <person name="Macnee N."/>
            <person name="Campin R."/>
            <person name="Mcatee P."/>
            <person name="Drummond R."/>
            <person name="Espley R."/>
            <person name="Ireland H."/>
            <person name="Wu R."/>
            <person name="Atkinson R."/>
            <person name="Karunairetnam S."/>
            <person name="Bulley S."/>
            <person name="Chunkath S."/>
            <person name="Hanley Z."/>
            <person name="Storey R."/>
            <person name="Thrimawithana A."/>
            <person name="Thomson S."/>
            <person name="David C."/>
            <person name="Testolin R."/>
        </authorList>
    </citation>
    <scope>NUCLEOTIDE SEQUENCE [LARGE SCALE GENOMIC DNA]</scope>
    <source>
        <strain evidence="2">cv. Red5</strain>
        <tissue evidence="1">Young leaf</tissue>
    </source>
</reference>
<dbReference type="Gene3D" id="2.60.40.1180">
    <property type="entry name" value="Golgi alpha-mannosidase II"/>
    <property type="match status" value="1"/>
</dbReference>
<dbReference type="STRING" id="1590841.A0A2R6REV3"/>
<reference evidence="2" key="2">
    <citation type="journal article" date="2018" name="BMC Genomics">
        <title>A manually annotated Actinidia chinensis var. chinensis (kiwifruit) genome highlights the challenges associated with draft genomes and gene prediction in plants.</title>
        <authorList>
            <person name="Pilkington S.M."/>
            <person name="Crowhurst R."/>
            <person name="Hilario E."/>
            <person name="Nardozza S."/>
            <person name="Fraser L."/>
            <person name="Peng Y."/>
            <person name="Gunaseelan K."/>
            <person name="Simpson R."/>
            <person name="Tahir J."/>
            <person name="Deroles S.C."/>
            <person name="Templeton K."/>
            <person name="Luo Z."/>
            <person name="Davy M."/>
            <person name="Cheng C."/>
            <person name="McNeilage M."/>
            <person name="Scaglione D."/>
            <person name="Liu Y."/>
            <person name="Zhang Q."/>
            <person name="Datson P."/>
            <person name="De Silva N."/>
            <person name="Gardiner S.E."/>
            <person name="Bassett H."/>
            <person name="Chagne D."/>
            <person name="McCallum J."/>
            <person name="Dzierzon H."/>
            <person name="Deng C."/>
            <person name="Wang Y.Y."/>
            <person name="Barron L."/>
            <person name="Manako K."/>
            <person name="Bowen J."/>
            <person name="Foster T.M."/>
            <person name="Erridge Z.A."/>
            <person name="Tiffin H."/>
            <person name="Waite C.N."/>
            <person name="Davies K.M."/>
            <person name="Grierson E.P."/>
            <person name="Laing W.A."/>
            <person name="Kirk R."/>
            <person name="Chen X."/>
            <person name="Wood M."/>
            <person name="Montefiori M."/>
            <person name="Brummell D.A."/>
            <person name="Schwinn K.E."/>
            <person name="Catanach A."/>
            <person name="Fullerton C."/>
            <person name="Li D."/>
            <person name="Meiyalaghan S."/>
            <person name="Nieuwenhuizen N."/>
            <person name="Read N."/>
            <person name="Prakash R."/>
            <person name="Hunter D."/>
            <person name="Zhang H."/>
            <person name="McKenzie M."/>
            <person name="Knabel M."/>
            <person name="Harris A."/>
            <person name="Allan A.C."/>
            <person name="Gleave A."/>
            <person name="Chen A."/>
            <person name="Janssen B.J."/>
            <person name="Plunkett B."/>
            <person name="Ampomah-Dwamena C."/>
            <person name="Voogd C."/>
            <person name="Leif D."/>
            <person name="Lafferty D."/>
            <person name="Souleyre E.J.F."/>
            <person name="Varkonyi-Gasic E."/>
            <person name="Gambi F."/>
            <person name="Hanley J."/>
            <person name="Yao J.L."/>
            <person name="Cheung J."/>
            <person name="David K.M."/>
            <person name="Warren B."/>
            <person name="Marsh K."/>
            <person name="Snowden K.C."/>
            <person name="Lin-Wang K."/>
            <person name="Brian L."/>
            <person name="Martinez-Sanchez M."/>
            <person name="Wang M."/>
            <person name="Ileperuma N."/>
            <person name="Macnee N."/>
            <person name="Campin R."/>
            <person name="McAtee P."/>
            <person name="Drummond R.S.M."/>
            <person name="Espley R.V."/>
            <person name="Ireland H.S."/>
            <person name="Wu R."/>
            <person name="Atkinson R.G."/>
            <person name="Karunairetnam S."/>
            <person name="Bulley S."/>
            <person name="Chunkath S."/>
            <person name="Hanley Z."/>
            <person name="Storey R."/>
            <person name="Thrimawithana A.H."/>
            <person name="Thomson S."/>
            <person name="David C."/>
            <person name="Testolin R."/>
            <person name="Huang H."/>
            <person name="Hellens R.P."/>
            <person name="Schaffer R.J."/>
        </authorList>
    </citation>
    <scope>NUCLEOTIDE SEQUENCE [LARGE SCALE GENOMIC DNA]</scope>
    <source>
        <strain evidence="2">cv. Red5</strain>
    </source>
</reference>
<gene>
    <name evidence="1" type="ORF">CEY00_Acc03355</name>
</gene>
<dbReference type="OMA" id="VCSWIAT"/>
<evidence type="ECO:0000313" key="2">
    <source>
        <dbReference type="Proteomes" id="UP000241394"/>
    </source>
</evidence>
<dbReference type="InterPro" id="IPR013780">
    <property type="entry name" value="Glyco_hydro_b"/>
</dbReference>
<dbReference type="AlphaFoldDB" id="A0A2R6REV3"/>
<dbReference type="OrthoDB" id="5795902at2759"/>